<evidence type="ECO:0000313" key="3">
    <source>
        <dbReference type="Proteomes" id="UP000694382"/>
    </source>
</evidence>
<dbReference type="AlphaFoldDB" id="A0A8C3N7Y9"/>
<reference evidence="2" key="1">
    <citation type="submission" date="2025-08" db="UniProtKB">
        <authorList>
            <consortium name="Ensembl"/>
        </authorList>
    </citation>
    <scope>IDENTIFICATION</scope>
</reference>
<reference evidence="2" key="2">
    <citation type="submission" date="2025-09" db="UniProtKB">
        <authorList>
            <consortium name="Ensembl"/>
        </authorList>
    </citation>
    <scope>IDENTIFICATION</scope>
</reference>
<name>A0A8C3N7Y9_GEOPR</name>
<dbReference type="PROSITE" id="PS50017">
    <property type="entry name" value="DEATH_DOMAIN"/>
    <property type="match status" value="1"/>
</dbReference>
<accession>A0A8C3N7Y9</accession>
<evidence type="ECO:0000313" key="2">
    <source>
        <dbReference type="Ensembl" id="ENSCPVP00000014033.2"/>
    </source>
</evidence>
<dbReference type="Pfam" id="PF02758">
    <property type="entry name" value="PYRIN"/>
    <property type="match status" value="1"/>
</dbReference>
<dbReference type="SMART" id="SM01289">
    <property type="entry name" value="PYRIN"/>
    <property type="match status" value="1"/>
</dbReference>
<dbReference type="SUPFAM" id="SSF47986">
    <property type="entry name" value="DEATH domain"/>
    <property type="match status" value="2"/>
</dbReference>
<dbReference type="Ensembl" id="ENSCPVT00000014662.2">
    <property type="protein sequence ID" value="ENSCPVP00000014033.2"/>
    <property type="gene ID" value="ENSCPVG00000010261.2"/>
</dbReference>
<dbReference type="Proteomes" id="UP000694382">
    <property type="component" value="Unassembled WGS sequence"/>
</dbReference>
<keyword evidence="3" id="KW-1185">Reference proteome</keyword>
<sequence length="212" mass="24201">MATDERATLLDVHRALSEEQFQNLKYLLESKIPAGLVLQASGPELCRILLQRFPGNSLHVTAGILRQIGRLDLIQRFQLPLEEQILEETPREPNGDTPNVTGDPTSGHHPGGIPAPPVNPRRLTEKDLMTVARRLGREWQEVGILHLGLERSRLEQIQEENPNNSILWSFEMLRDWQRRQRHEATVSQLLACLEHARLDPEILDFLRSLQGN</sequence>
<evidence type="ECO:0000256" key="1">
    <source>
        <dbReference type="SAM" id="MobiDB-lite"/>
    </source>
</evidence>
<dbReference type="SMART" id="SM00005">
    <property type="entry name" value="DEATH"/>
    <property type="match status" value="1"/>
</dbReference>
<dbReference type="InterPro" id="IPR004020">
    <property type="entry name" value="DAPIN"/>
</dbReference>
<dbReference type="Pfam" id="PF00531">
    <property type="entry name" value="Death"/>
    <property type="match status" value="1"/>
</dbReference>
<dbReference type="InterPro" id="IPR000488">
    <property type="entry name" value="Death_dom"/>
</dbReference>
<protein>
    <submittedName>
        <fullName evidence="2">Uncharacterized protein</fullName>
    </submittedName>
</protein>
<dbReference type="Gene3D" id="1.10.533.10">
    <property type="entry name" value="Death Domain, Fas"/>
    <property type="match status" value="2"/>
</dbReference>
<dbReference type="InterPro" id="IPR001875">
    <property type="entry name" value="DED_dom"/>
</dbReference>
<organism evidence="2 3">
    <name type="scientific">Geospiza parvula</name>
    <name type="common">Small tree-finch</name>
    <name type="synonym">Camarhynchus parvulus</name>
    <dbReference type="NCBI Taxonomy" id="87175"/>
    <lineage>
        <taxon>Eukaryota</taxon>
        <taxon>Metazoa</taxon>
        <taxon>Chordata</taxon>
        <taxon>Craniata</taxon>
        <taxon>Vertebrata</taxon>
        <taxon>Euteleostomi</taxon>
        <taxon>Archelosauria</taxon>
        <taxon>Archosauria</taxon>
        <taxon>Dinosauria</taxon>
        <taxon>Saurischia</taxon>
        <taxon>Theropoda</taxon>
        <taxon>Coelurosauria</taxon>
        <taxon>Aves</taxon>
        <taxon>Neognathae</taxon>
        <taxon>Neoaves</taxon>
        <taxon>Telluraves</taxon>
        <taxon>Australaves</taxon>
        <taxon>Passeriformes</taxon>
        <taxon>Thraupidae</taxon>
        <taxon>Camarhynchus</taxon>
    </lineage>
</organism>
<dbReference type="GO" id="GO:0042981">
    <property type="term" value="P:regulation of apoptotic process"/>
    <property type="evidence" value="ECO:0007669"/>
    <property type="project" value="InterPro"/>
</dbReference>
<dbReference type="GO" id="GO:0007165">
    <property type="term" value="P:signal transduction"/>
    <property type="evidence" value="ECO:0007669"/>
    <property type="project" value="InterPro"/>
</dbReference>
<accession>A0A8U8BXX0</accession>
<dbReference type="PROSITE" id="PS50168">
    <property type="entry name" value="DED"/>
    <property type="match status" value="1"/>
</dbReference>
<feature type="region of interest" description="Disordered" evidence="1">
    <location>
        <begin position="86"/>
        <end position="123"/>
    </location>
</feature>
<proteinExistence type="predicted"/>
<dbReference type="InterPro" id="IPR011029">
    <property type="entry name" value="DEATH-like_dom_sf"/>
</dbReference>